<keyword evidence="2" id="KW-1185">Reference proteome</keyword>
<accession>A0A0B7HYW5</accession>
<sequence length="115" mass="14355">MKKIEDNLFEKYYSLIDYDRWSINKDLIKDNLIKKSLDNFILLKYYSELFNEINTLNIYYNKYFWYSKMKFDYINKYGKDDLNFEQGQFKLIEEGEQYENVDWSIIEDIHKQFET</sequence>
<name>A0A0B7HYW5_9FLAO</name>
<organism evidence="1 2">
    <name type="scientific">Capnocytophaga canis</name>
    <dbReference type="NCBI Taxonomy" id="1848903"/>
    <lineage>
        <taxon>Bacteria</taxon>
        <taxon>Pseudomonadati</taxon>
        <taxon>Bacteroidota</taxon>
        <taxon>Flavobacteriia</taxon>
        <taxon>Flavobacteriales</taxon>
        <taxon>Flavobacteriaceae</taxon>
        <taxon>Capnocytophaga</taxon>
    </lineage>
</organism>
<dbReference type="EMBL" id="CDOI01000113">
    <property type="protein sequence ID" value="CEN44901.1"/>
    <property type="molecule type" value="Genomic_DNA"/>
</dbReference>
<dbReference type="AlphaFoldDB" id="A0A0B7HYW5"/>
<proteinExistence type="predicted"/>
<dbReference type="Proteomes" id="UP000045051">
    <property type="component" value="Unassembled WGS sequence"/>
</dbReference>
<dbReference type="RefSeq" id="WP_013996710.1">
    <property type="nucleotide sequence ID" value="NZ_CDOI01000113.1"/>
</dbReference>
<evidence type="ECO:0000313" key="1">
    <source>
        <dbReference type="EMBL" id="CEN44901.1"/>
    </source>
</evidence>
<gene>
    <name evidence="1" type="ORF">CCAND38_200028</name>
</gene>
<protein>
    <submittedName>
        <fullName evidence="1">Uncharacterized protein</fullName>
    </submittedName>
</protein>
<reference evidence="1" key="1">
    <citation type="submission" date="2015-01" db="EMBL/GenBank/DDBJ databases">
        <authorList>
            <person name="MANFREDI Pablo"/>
        </authorList>
    </citation>
    <scope>NUCLEOTIDE SEQUENCE [LARGE SCALE GENOMIC DNA]</scope>
    <source>
        <strain evidence="1">CcD38</strain>
    </source>
</reference>
<evidence type="ECO:0000313" key="2">
    <source>
        <dbReference type="Proteomes" id="UP000045051"/>
    </source>
</evidence>